<name>A0A212KGD3_9DELT</name>
<proteinExistence type="predicted"/>
<dbReference type="EMBL" id="FLUQ01000006">
    <property type="protein sequence ID" value="SBW10702.1"/>
    <property type="molecule type" value="Genomic_DNA"/>
</dbReference>
<accession>A0A212KGD3</accession>
<gene>
    <name evidence="1" type="ORF">KL86DPRO_60263</name>
</gene>
<evidence type="ECO:0000313" key="1">
    <source>
        <dbReference type="EMBL" id="SBW10702.1"/>
    </source>
</evidence>
<protein>
    <submittedName>
        <fullName evidence="1">Uncharacterized protein</fullName>
    </submittedName>
</protein>
<reference evidence="1" key="1">
    <citation type="submission" date="2016-04" db="EMBL/GenBank/DDBJ databases">
        <authorList>
            <person name="Evans L.H."/>
            <person name="Alamgir A."/>
            <person name="Owens N."/>
            <person name="Weber N.D."/>
            <person name="Virtaneva K."/>
            <person name="Barbian K."/>
            <person name="Babar A."/>
            <person name="Rosenke K."/>
        </authorList>
    </citation>
    <scope>NUCLEOTIDE SEQUENCE</scope>
    <source>
        <strain evidence="1">86</strain>
    </source>
</reference>
<sequence length="63" mass="6686">MLSSLTLSVAVSTLRSRKGTVEVKIAIEHAQQPPNASAKDWSRHGLDYSAAPKGNILVKPSTA</sequence>
<dbReference type="AlphaFoldDB" id="A0A212KGD3"/>
<organism evidence="1">
    <name type="scientific">uncultured delta proteobacterium</name>
    <dbReference type="NCBI Taxonomy" id="34034"/>
    <lineage>
        <taxon>Bacteria</taxon>
        <taxon>Deltaproteobacteria</taxon>
        <taxon>environmental samples</taxon>
    </lineage>
</organism>